<name>A0A7Z0QSS7_9GAMM</name>
<dbReference type="Proteomes" id="UP000589896">
    <property type="component" value="Unassembled WGS sequence"/>
</dbReference>
<dbReference type="Pfam" id="PF05960">
    <property type="entry name" value="DUF885"/>
    <property type="match status" value="1"/>
</dbReference>
<dbReference type="InterPro" id="IPR010281">
    <property type="entry name" value="DUF885"/>
</dbReference>
<proteinExistence type="predicted"/>
<accession>A0A7Z0QSS7</accession>
<evidence type="ECO:0000313" key="3">
    <source>
        <dbReference type="Proteomes" id="UP000589896"/>
    </source>
</evidence>
<keyword evidence="1" id="KW-0732">Signal</keyword>
<evidence type="ECO:0000256" key="1">
    <source>
        <dbReference type="SAM" id="SignalP"/>
    </source>
</evidence>
<gene>
    <name evidence="2" type="ORF">H0E82_09845</name>
</gene>
<dbReference type="RefSeq" id="WP_180545285.1">
    <property type="nucleotide sequence ID" value="NZ_JACCJZ010000017.1"/>
</dbReference>
<feature type="signal peptide" evidence="1">
    <location>
        <begin position="1"/>
        <end position="29"/>
    </location>
</feature>
<feature type="chain" id="PRO_5031383987" evidence="1">
    <location>
        <begin position="30"/>
        <end position="597"/>
    </location>
</feature>
<dbReference type="AlphaFoldDB" id="A0A7Z0QSS7"/>
<reference evidence="2 3" key="1">
    <citation type="submission" date="2020-07" db="EMBL/GenBank/DDBJ databases">
        <title>isolation of Luteimonas sp. SJ-16.</title>
        <authorList>
            <person name="Huang X.-X."/>
            <person name="Xu L."/>
            <person name="Sun J.-Q."/>
        </authorList>
    </citation>
    <scope>NUCLEOTIDE SEQUENCE [LARGE SCALE GENOMIC DNA]</scope>
    <source>
        <strain evidence="2 3">SJ-16</strain>
    </source>
</reference>
<keyword evidence="3" id="KW-1185">Reference proteome</keyword>
<dbReference type="PANTHER" id="PTHR33361:SF2">
    <property type="entry name" value="DUF885 DOMAIN-CONTAINING PROTEIN"/>
    <property type="match status" value="1"/>
</dbReference>
<organism evidence="2 3">
    <name type="scientific">Luteimonas deserti</name>
    <dbReference type="NCBI Taxonomy" id="2752306"/>
    <lineage>
        <taxon>Bacteria</taxon>
        <taxon>Pseudomonadati</taxon>
        <taxon>Pseudomonadota</taxon>
        <taxon>Gammaproteobacteria</taxon>
        <taxon>Lysobacterales</taxon>
        <taxon>Lysobacteraceae</taxon>
        <taxon>Luteimonas</taxon>
    </lineage>
</organism>
<comment type="caution">
    <text evidence="2">The sequence shown here is derived from an EMBL/GenBank/DDBJ whole genome shotgun (WGS) entry which is preliminary data.</text>
</comment>
<dbReference type="EMBL" id="JACCJZ010000017">
    <property type="protein sequence ID" value="NYZ63060.1"/>
    <property type="molecule type" value="Genomic_DNA"/>
</dbReference>
<sequence length="597" mass="67823">MSTAPRRATLSFLALSLALALGAAAPLCAQHAPVPTLAPTANAAEAALRDLYTAEWEWRQREFDRERIDGRWQAGGRMPSVTPEAWHRRTAYWRDVLTKLDAISLTDLGREERINAAVFRTSIEASVANAAWRTYEAPFNSDSFFWGGINPRQPYQTEADWRRFIARLGDVPRYFDEQIANMRSGLDRGWSVPRATLDGRDTTLVPYTQTGEDNPLLATFERIPVAIPEPVRTQLREEGRRVVLEQTLPAYSKLLGFLRDDYFPRTRTTIAARDLPDGRAFYQSQIREYVTRDMSAREIHDLGLAEVARISAEMREVMVRTGFEGTFEEFLDYLRTDPKFYAQTPRELLAHTAWIAKKIDGELKHVVGTLPRYRFTILPVADDIAPIYTAGRGGLEACFFNTYDLPSRPLYNLPALVAHECAPGHSFQAALALEAPARPDFRQQTYFSGYGEGWGLYTEWLGTRMGIYETPYEEFGRLTFEMWRAARLVIDTGLHEYGWSRQQAIDYLAGHTALARHDVVTEVDRYISWPGQALSYYIGYKTILDLRAEAERELGAAFDQRPFHDTILNLGSVPLPVLEEEVRRFIAEQKAAGRASG</sequence>
<dbReference type="PANTHER" id="PTHR33361">
    <property type="entry name" value="GLR0591 PROTEIN"/>
    <property type="match status" value="1"/>
</dbReference>
<protein>
    <submittedName>
        <fullName evidence="2">DUF885 family protein</fullName>
    </submittedName>
</protein>
<evidence type="ECO:0000313" key="2">
    <source>
        <dbReference type="EMBL" id="NYZ63060.1"/>
    </source>
</evidence>